<evidence type="ECO:0000313" key="2">
    <source>
        <dbReference type="EMBL" id="QPH54878.1"/>
    </source>
</evidence>
<feature type="region of interest" description="Disordered" evidence="1">
    <location>
        <begin position="403"/>
        <end position="422"/>
    </location>
</feature>
<feature type="compositionally biased region" description="Acidic residues" evidence="1">
    <location>
        <begin position="1080"/>
        <end position="1091"/>
    </location>
</feature>
<keyword evidence="3" id="KW-1185">Reference proteome</keyword>
<sequence>MVTTISGTDGWDRAILGSGAQTAIMGKGNDRIISYGDAGEPDPAQTEGAEGRIYPAVPDGEANDTLTGGEGGDRFEFVALLNATPEVLAEHTNSSGNVNWKSVAGENDNVHDHWVEGFGNDVITDYSKDEGDKIVVRGHTVEIADVTYGSDDGGDFSLITVRSQQGNGGAGGANTETGAHDEDPLGTIKVYGDRVNEGDIEVQAANVFDGIDRLEQADLLANNNAGSTIEVFSNTDGASYYGLLAKQTDDVEIGMGAQVVNTGGGNDRIYSFSDGGEPDPAQTDGADGRVNPAVPDGAADDVLSGGQGKDVFNFRLLLNAKEEILEKHTRDDGTVNWRKVAGENDNVHDHWVEGIGNDVILDYSNQDGDKIDIRGHTVEIADITYGEDEGGDYSLITLRSQQGDGANGGENTANGAHDEDPLGTIKVYGDRVEEDDINVKANVFYGVDDLEEIAAAEADAPADNEAPDNSPIQWGAENPEAIDLTFTGTSKGDHIKAGSGSQTILGGNGGDRITVYGDAGEPDPAQTDGAEGRIYPALSADASDDVVSGGDGKDKFEFVALLNATAEVIAQHTNSSGSINWRGVAGENDNVHDHWVEGFGSDTILDYSKDDGDKIIVRGHTVEIADVTYGTDDGGDYSLIEVRSQQGNGGAGGANTETGAHDEDSLGTIKVYGDRVEEDDITVQAANVFDGVDKLQEADRLADYNGGVQEISSETDGEEVISAPEDIETNDRIEISWGAQTVDAGAGRDSIRIYSDAGEPDPAQTDGADGRVNPAVDPATTDDVISGGQGKDTFTFNMLLNAKEEILAKHTRDDGTINWRKVAGENDNVHDHWVEGIGNDTILDYSNQDGDKIVLRGHTVEIAGITYGEDEGGDYSLIEIRSQQGDGANGGENTANGAHDEDPLGTVKVYGDRVEEDDITVQAGGVFDGIDLISPYNGTPDPDPDPDPVDPDPVDPDPAPTATLRFFLYDARTDEVISEITDGATIALGDADPTQLSIVAVPEGADVESVRLDLNGEGRVENMVPYALFGDPNGGGDLNGGEIAVGANTITATAYEENGAAGDALGTASISFTLEAEGTSPDEGDGGDGEPTDPAPGSELRFFLHDATTDEVIAEITEGATISIGDADPSQLSIVAITDDADVESIRFDLDGDGGRVENLLPYALFGDANGGGDLNGGQISVGAHTISATAYDQNLGEGEVLDSATLSFTLEASGTADDTGSGTKVEAEDMTLDGFVVEQQDGVASGDAVASLLGGGNTGTASFAFDGESGTYDMDLTYFDENDGQGTVRILVNDTVLEEIILDADLCGGTPNERNKVVHRLEDIALAAGDEVTIEASRDDEEFVRIDSVELFA</sequence>
<feature type="region of interest" description="Disordered" evidence="1">
    <location>
        <begin position="930"/>
        <end position="961"/>
    </location>
</feature>
<dbReference type="Proteomes" id="UP000594800">
    <property type="component" value="Chromosome"/>
</dbReference>
<feature type="region of interest" description="Disordered" evidence="1">
    <location>
        <begin position="755"/>
        <end position="783"/>
    </location>
</feature>
<feature type="region of interest" description="Disordered" evidence="1">
    <location>
        <begin position="166"/>
        <end position="185"/>
    </location>
</feature>
<feature type="region of interest" description="Disordered" evidence="1">
    <location>
        <begin position="883"/>
        <end position="905"/>
    </location>
</feature>
<dbReference type="SUPFAM" id="SSF51120">
    <property type="entry name" value="beta-Roll"/>
    <property type="match status" value="1"/>
</dbReference>
<proteinExistence type="predicted"/>
<evidence type="ECO:0000313" key="3">
    <source>
        <dbReference type="Proteomes" id="UP000594800"/>
    </source>
</evidence>
<feature type="region of interest" description="Disordered" evidence="1">
    <location>
        <begin position="266"/>
        <end position="292"/>
    </location>
</feature>
<feature type="region of interest" description="Disordered" evidence="1">
    <location>
        <begin position="34"/>
        <end position="63"/>
    </location>
</feature>
<reference evidence="2 3" key="1">
    <citation type="submission" date="2020-11" db="EMBL/GenBank/DDBJ databases">
        <title>Description of Pontivivens ytuae sp. nov. isolated from deep sea sediment of Mariana Trench.</title>
        <authorList>
            <person name="Wang Z."/>
            <person name="Sun Q.-L."/>
            <person name="Xu X.-D."/>
            <person name="Tang Y.-Z."/>
            <person name="Zhang J."/>
        </authorList>
    </citation>
    <scope>NUCLEOTIDE SEQUENCE [LARGE SCALE GENOMIC DNA]</scope>
    <source>
        <strain evidence="2 3">MT2928</strain>
    </source>
</reference>
<dbReference type="Gene3D" id="2.60.120.260">
    <property type="entry name" value="Galactose-binding domain-like"/>
    <property type="match status" value="1"/>
</dbReference>
<dbReference type="InterPro" id="IPR011049">
    <property type="entry name" value="Serralysin-like_metalloprot_C"/>
</dbReference>
<dbReference type="EMBL" id="CP064942">
    <property type="protein sequence ID" value="QPH54878.1"/>
    <property type="molecule type" value="Genomic_DNA"/>
</dbReference>
<name>A0A7S9QDD4_9RHOB</name>
<dbReference type="PRINTS" id="PR00313">
    <property type="entry name" value="CABNDNGRPT"/>
</dbReference>
<accession>A0A7S9QDD4</accession>
<gene>
    <name evidence="2" type="ORF">I0K15_03670</name>
</gene>
<feature type="region of interest" description="Disordered" evidence="1">
    <location>
        <begin position="1076"/>
        <end position="1098"/>
    </location>
</feature>
<dbReference type="RefSeq" id="WP_196104079.1">
    <property type="nucleotide sequence ID" value="NZ_CP064942.1"/>
</dbReference>
<organism evidence="2 3">
    <name type="scientific">Pontivivens ytuae</name>
    <dbReference type="NCBI Taxonomy" id="2789856"/>
    <lineage>
        <taxon>Bacteria</taxon>
        <taxon>Pseudomonadati</taxon>
        <taxon>Pseudomonadota</taxon>
        <taxon>Alphaproteobacteria</taxon>
        <taxon>Rhodobacterales</taxon>
        <taxon>Paracoccaceae</taxon>
        <taxon>Pontivivens</taxon>
    </lineage>
</organism>
<evidence type="ECO:0000256" key="1">
    <source>
        <dbReference type="SAM" id="MobiDB-lite"/>
    </source>
</evidence>
<dbReference type="CDD" id="cd02795">
    <property type="entry name" value="CBM6-CBM35-CBM36_like"/>
    <property type="match status" value="1"/>
</dbReference>
<dbReference type="KEGG" id="poz:I0K15_03670"/>
<feature type="compositionally biased region" description="Acidic residues" evidence="1">
    <location>
        <begin position="942"/>
        <end position="955"/>
    </location>
</feature>
<protein>
    <submittedName>
        <fullName evidence="2">Uncharacterized protein</fullName>
    </submittedName>
</protein>
<dbReference type="Gene3D" id="2.150.10.10">
    <property type="entry name" value="Serralysin-like metalloprotease, C-terminal"/>
    <property type="match status" value="2"/>
</dbReference>